<protein>
    <submittedName>
        <fullName evidence="1">Translesion DNA synthesis-associated protein ImuA</fullName>
    </submittedName>
</protein>
<dbReference type="SUPFAM" id="SSF52540">
    <property type="entry name" value="P-loop containing nucleoside triphosphate hydrolases"/>
    <property type="match status" value="1"/>
</dbReference>
<dbReference type="Gene3D" id="3.40.50.300">
    <property type="entry name" value="P-loop containing nucleotide triphosphate hydrolases"/>
    <property type="match status" value="1"/>
</dbReference>
<dbReference type="NCBIfam" id="NF033429">
    <property type="entry name" value="ImuA_translesion"/>
    <property type="match status" value="1"/>
</dbReference>
<dbReference type="InterPro" id="IPR027417">
    <property type="entry name" value="P-loop_NTPase"/>
</dbReference>
<reference evidence="1 2" key="1">
    <citation type="submission" date="2020-04" db="EMBL/GenBank/DDBJ databases">
        <title>Genome sequencing of novel species.</title>
        <authorList>
            <person name="Heo J."/>
            <person name="Kim S.-J."/>
            <person name="Kim J.-S."/>
            <person name="Hong S.-B."/>
            <person name="Kwon S.-W."/>
        </authorList>
    </citation>
    <scope>NUCLEOTIDE SEQUENCE [LARGE SCALE GENOMIC DNA]</scope>
    <source>
        <strain evidence="1 2">AF9R3</strain>
    </source>
</reference>
<name>A0ABX6MBF8_9BURK</name>
<accession>A0ABX6MBF8</accession>
<organism evidence="1 2">
    <name type="scientific">Duganella dendranthematis</name>
    <dbReference type="NCBI Taxonomy" id="2728021"/>
    <lineage>
        <taxon>Bacteria</taxon>
        <taxon>Pseudomonadati</taxon>
        <taxon>Pseudomonadota</taxon>
        <taxon>Betaproteobacteria</taxon>
        <taxon>Burkholderiales</taxon>
        <taxon>Oxalobacteraceae</taxon>
        <taxon>Telluria group</taxon>
        <taxon>Duganella</taxon>
    </lineage>
</organism>
<dbReference type="InterPro" id="IPR047610">
    <property type="entry name" value="ImuA_translesion"/>
</dbReference>
<evidence type="ECO:0000313" key="1">
    <source>
        <dbReference type="EMBL" id="QJD91664.1"/>
    </source>
</evidence>
<keyword evidence="2" id="KW-1185">Reference proteome</keyword>
<evidence type="ECO:0000313" key="2">
    <source>
        <dbReference type="Proteomes" id="UP000503117"/>
    </source>
</evidence>
<sequence>MTTDALAVYSNTVHTYSKKCTLMIAPPLTTSSEEQRIAEATLRQHIWRADELSRSRTLSSPSGYECLDAELPEGGWPQSTLVELLLQQPGIGEMHLLRPALANLSKSRYVAFIEPPHRPNSAACKFLGLHCPNLLWIRAPTTANALWSTEQILRNGGFGAVLLWQKNIRNEALRRLNLAAQSTDTTFWLLRPLSAAADASPAPLRIALRPSAGGISAEVIKRRGPHHDQPLIIPLAKMPARQRFLDEQNAVLVKRSSPTPTTRVRQAALV</sequence>
<dbReference type="EMBL" id="CP051684">
    <property type="protein sequence ID" value="QJD91664.1"/>
    <property type="molecule type" value="Genomic_DNA"/>
</dbReference>
<dbReference type="Proteomes" id="UP000503117">
    <property type="component" value="Chromosome"/>
</dbReference>
<gene>
    <name evidence="1" type="primary">imuA</name>
    <name evidence="1" type="ORF">HH213_17170</name>
</gene>
<proteinExistence type="predicted"/>